<name>A0A1I2VXA7_9ACTN</name>
<evidence type="ECO:0000259" key="1">
    <source>
        <dbReference type="Pfam" id="PF03364"/>
    </source>
</evidence>
<dbReference type="InterPro" id="IPR005031">
    <property type="entry name" value="COQ10_START"/>
</dbReference>
<dbReference type="InterPro" id="IPR023393">
    <property type="entry name" value="START-like_dom_sf"/>
</dbReference>
<dbReference type="EMBL" id="FONR01000034">
    <property type="protein sequence ID" value="SFG93770.1"/>
    <property type="molecule type" value="Genomic_DNA"/>
</dbReference>
<organism evidence="2 3">
    <name type="scientific">Streptomyces mirabilis</name>
    <dbReference type="NCBI Taxonomy" id="68239"/>
    <lineage>
        <taxon>Bacteria</taxon>
        <taxon>Bacillati</taxon>
        <taxon>Actinomycetota</taxon>
        <taxon>Actinomycetes</taxon>
        <taxon>Kitasatosporales</taxon>
        <taxon>Streptomycetaceae</taxon>
        <taxon>Streptomyces</taxon>
    </lineage>
</organism>
<evidence type="ECO:0000313" key="2">
    <source>
        <dbReference type="EMBL" id="SFG93770.1"/>
    </source>
</evidence>
<gene>
    <name evidence="2" type="ORF">SAMN02787118_1345</name>
</gene>
<feature type="domain" description="Coenzyme Q-binding protein COQ10 START" evidence="1">
    <location>
        <begin position="18"/>
        <end position="73"/>
    </location>
</feature>
<evidence type="ECO:0000313" key="3">
    <source>
        <dbReference type="Proteomes" id="UP000181942"/>
    </source>
</evidence>
<sequence length="82" mass="9682">MATRRHGRLLPIPLNVLVSAAYNQWTQFEDFPRFMDGADRIEQRTDTLTRCKAKIGDAERRLDEEITEQIPDERVARLRARR</sequence>
<reference evidence="2 3" key="1">
    <citation type="submission" date="2016-10" db="EMBL/GenBank/DDBJ databases">
        <authorList>
            <person name="de Groot N.N."/>
        </authorList>
    </citation>
    <scope>NUCLEOTIDE SEQUENCE [LARGE SCALE GENOMIC DNA]</scope>
    <source>
        <strain evidence="2 3">OK461</strain>
    </source>
</reference>
<dbReference type="AlphaFoldDB" id="A0A1I2VXA7"/>
<dbReference type="Proteomes" id="UP000181942">
    <property type="component" value="Unassembled WGS sequence"/>
</dbReference>
<protein>
    <submittedName>
        <fullName evidence="2">Polyketide cyclase / dehydrase and lipid transport</fullName>
    </submittedName>
</protein>
<dbReference type="Gene3D" id="3.30.530.20">
    <property type="match status" value="1"/>
</dbReference>
<proteinExistence type="predicted"/>
<accession>A0A1I2VXA7</accession>
<dbReference type="SUPFAM" id="SSF55961">
    <property type="entry name" value="Bet v1-like"/>
    <property type="match status" value="1"/>
</dbReference>
<dbReference type="Pfam" id="PF03364">
    <property type="entry name" value="Polyketide_cyc"/>
    <property type="match status" value="1"/>
</dbReference>